<accession>M4E5M9</accession>
<evidence type="ECO:0000256" key="1">
    <source>
        <dbReference type="SAM" id="MobiDB-lite"/>
    </source>
</evidence>
<protein>
    <submittedName>
        <fullName evidence="2">Uncharacterized protein</fullName>
    </submittedName>
</protein>
<organism evidence="2 3">
    <name type="scientific">Brassica campestris</name>
    <name type="common">Field mustard</name>
    <dbReference type="NCBI Taxonomy" id="3711"/>
    <lineage>
        <taxon>Eukaryota</taxon>
        <taxon>Viridiplantae</taxon>
        <taxon>Streptophyta</taxon>
        <taxon>Embryophyta</taxon>
        <taxon>Tracheophyta</taxon>
        <taxon>Spermatophyta</taxon>
        <taxon>Magnoliopsida</taxon>
        <taxon>eudicotyledons</taxon>
        <taxon>Gunneridae</taxon>
        <taxon>Pentapetalae</taxon>
        <taxon>rosids</taxon>
        <taxon>malvids</taxon>
        <taxon>Brassicales</taxon>
        <taxon>Brassicaceae</taxon>
        <taxon>Brassiceae</taxon>
        <taxon>Brassica</taxon>
    </lineage>
</organism>
<proteinExistence type="predicted"/>
<dbReference type="EnsemblPlants" id="Bra024083.1">
    <property type="protein sequence ID" value="Bra024083.1-P"/>
    <property type="gene ID" value="Bra024083"/>
</dbReference>
<dbReference type="InParanoid" id="M4E5M9"/>
<sequence>MENHLTAVESKQSDEEKEVEVGGEEGEECVDSSPKTKMNTGVMVLASRFAANTRRGIAAQRPRFKKPEDPDFSAEPDD</sequence>
<reference evidence="2 3" key="1">
    <citation type="journal article" date="2011" name="Nat. Genet.">
        <title>The genome of the mesopolyploid crop species Brassica rapa.</title>
        <authorList>
            <consortium name="Brassica rapa Genome Sequencing Project Consortium"/>
            <person name="Wang X."/>
            <person name="Wang H."/>
            <person name="Wang J."/>
            <person name="Sun R."/>
            <person name="Wu J."/>
            <person name="Liu S."/>
            <person name="Bai Y."/>
            <person name="Mun J.H."/>
            <person name="Bancroft I."/>
            <person name="Cheng F."/>
            <person name="Huang S."/>
            <person name="Li X."/>
            <person name="Hua W."/>
            <person name="Wang J."/>
            <person name="Wang X."/>
            <person name="Freeling M."/>
            <person name="Pires J.C."/>
            <person name="Paterson A.H."/>
            <person name="Chalhoub B."/>
            <person name="Wang B."/>
            <person name="Hayward A."/>
            <person name="Sharpe A.G."/>
            <person name="Park B.S."/>
            <person name="Weisshaar B."/>
            <person name="Liu B."/>
            <person name="Li B."/>
            <person name="Liu B."/>
            <person name="Tong C."/>
            <person name="Song C."/>
            <person name="Duran C."/>
            <person name="Peng C."/>
            <person name="Geng C."/>
            <person name="Koh C."/>
            <person name="Lin C."/>
            <person name="Edwards D."/>
            <person name="Mu D."/>
            <person name="Shen D."/>
            <person name="Soumpourou E."/>
            <person name="Li F."/>
            <person name="Fraser F."/>
            <person name="Conant G."/>
            <person name="Lassalle G."/>
            <person name="King G.J."/>
            <person name="Bonnema G."/>
            <person name="Tang H."/>
            <person name="Wang H."/>
            <person name="Belcram H."/>
            <person name="Zhou H."/>
            <person name="Hirakawa H."/>
            <person name="Abe H."/>
            <person name="Guo H."/>
            <person name="Wang H."/>
            <person name="Jin H."/>
            <person name="Parkin I.A."/>
            <person name="Batley J."/>
            <person name="Kim J.S."/>
            <person name="Just J."/>
            <person name="Li J."/>
            <person name="Xu J."/>
            <person name="Deng J."/>
            <person name="Kim J.A."/>
            <person name="Li J."/>
            <person name="Yu J."/>
            <person name="Meng J."/>
            <person name="Wang J."/>
            <person name="Min J."/>
            <person name="Poulain J."/>
            <person name="Wang J."/>
            <person name="Hatakeyama K."/>
            <person name="Wu K."/>
            <person name="Wang L."/>
            <person name="Fang L."/>
            <person name="Trick M."/>
            <person name="Links M.G."/>
            <person name="Zhao M."/>
            <person name="Jin M."/>
            <person name="Ramchiary N."/>
            <person name="Drou N."/>
            <person name="Berkman P.J."/>
            <person name="Cai Q."/>
            <person name="Huang Q."/>
            <person name="Li R."/>
            <person name="Tabata S."/>
            <person name="Cheng S."/>
            <person name="Zhang S."/>
            <person name="Zhang S."/>
            <person name="Huang S."/>
            <person name="Sato S."/>
            <person name="Sun S."/>
            <person name="Kwon S.J."/>
            <person name="Choi S.R."/>
            <person name="Lee T.H."/>
            <person name="Fan W."/>
            <person name="Zhao X."/>
            <person name="Tan X."/>
            <person name="Xu X."/>
            <person name="Wang Y."/>
            <person name="Qiu Y."/>
            <person name="Yin Y."/>
            <person name="Li Y."/>
            <person name="Du Y."/>
            <person name="Liao Y."/>
            <person name="Lim Y."/>
            <person name="Narusaka Y."/>
            <person name="Wang Y."/>
            <person name="Wang Z."/>
            <person name="Li Z."/>
            <person name="Wang Z."/>
            <person name="Xiong Z."/>
            <person name="Zhang Z."/>
        </authorList>
    </citation>
    <scope>NUCLEOTIDE SEQUENCE [LARGE SCALE GENOMIC DNA]</scope>
    <source>
        <strain evidence="2 3">cv. Chiifu-401-42</strain>
    </source>
</reference>
<name>M4E5M9_BRACM</name>
<feature type="region of interest" description="Disordered" evidence="1">
    <location>
        <begin position="53"/>
        <end position="78"/>
    </location>
</feature>
<reference evidence="2 3" key="2">
    <citation type="journal article" date="2018" name="Hortic Res">
        <title>Improved Brassica rapa reference genome by single-molecule sequencing and chromosome conformation capture technologies.</title>
        <authorList>
            <person name="Zhang L."/>
            <person name="Cai X."/>
            <person name="Wu J."/>
            <person name="Liu M."/>
            <person name="Grob S."/>
            <person name="Cheng F."/>
            <person name="Liang J."/>
            <person name="Cai C."/>
            <person name="Liu Z."/>
            <person name="Liu B."/>
            <person name="Wang F."/>
            <person name="Li S."/>
            <person name="Liu F."/>
            <person name="Li X."/>
            <person name="Cheng L."/>
            <person name="Yang W."/>
            <person name="Li M.H."/>
            <person name="Grossniklaus U."/>
            <person name="Zheng H."/>
            <person name="Wang X."/>
        </authorList>
    </citation>
    <scope>NUCLEOTIDE SEQUENCE [LARGE SCALE GENOMIC DNA]</scope>
    <source>
        <strain evidence="2 3">cv. Chiifu-401-42</strain>
    </source>
</reference>
<evidence type="ECO:0000313" key="3">
    <source>
        <dbReference type="Proteomes" id="UP000011750"/>
    </source>
</evidence>
<dbReference type="HOGENOM" id="CLU_2625440_0_0_1"/>
<evidence type="ECO:0000313" key="2">
    <source>
        <dbReference type="EnsemblPlants" id="Bra024083.1-P"/>
    </source>
</evidence>
<dbReference type="Gramene" id="Bra024083.1">
    <property type="protein sequence ID" value="Bra024083.1-P"/>
    <property type="gene ID" value="Bra024083"/>
</dbReference>
<feature type="compositionally biased region" description="Acidic residues" evidence="1">
    <location>
        <begin position="15"/>
        <end position="30"/>
    </location>
</feature>
<dbReference type="eggNOG" id="KOG0498">
    <property type="taxonomic scope" value="Eukaryota"/>
</dbReference>
<dbReference type="Proteomes" id="UP000011750">
    <property type="component" value="Chromosome A03"/>
</dbReference>
<feature type="region of interest" description="Disordered" evidence="1">
    <location>
        <begin position="1"/>
        <end position="36"/>
    </location>
</feature>
<dbReference type="AlphaFoldDB" id="M4E5M9"/>
<dbReference type="STRING" id="51351.M4E5M9"/>
<reference evidence="2" key="3">
    <citation type="submission" date="2023-03" db="UniProtKB">
        <authorList>
            <consortium name="EnsemblPlants"/>
        </authorList>
    </citation>
    <scope>IDENTIFICATION</scope>
    <source>
        <strain evidence="2">cv. Chiifu-401-42</strain>
    </source>
</reference>
<keyword evidence="3" id="KW-1185">Reference proteome</keyword>